<keyword evidence="2" id="KW-0472">Membrane</keyword>
<evidence type="ECO:0000313" key="4">
    <source>
        <dbReference type="Proteomes" id="UP000193928"/>
    </source>
</evidence>
<protein>
    <submittedName>
        <fullName evidence="3">Uncharacterized protein</fullName>
    </submittedName>
</protein>
<feature type="compositionally biased region" description="Pro residues" evidence="1">
    <location>
        <begin position="97"/>
        <end position="108"/>
    </location>
</feature>
<evidence type="ECO:0000256" key="1">
    <source>
        <dbReference type="SAM" id="MobiDB-lite"/>
    </source>
</evidence>
<keyword evidence="4" id="KW-1185">Reference proteome</keyword>
<organism evidence="3 4">
    <name type="scientific">Mycobacterium gordonae</name>
    <dbReference type="NCBI Taxonomy" id="1778"/>
    <lineage>
        <taxon>Bacteria</taxon>
        <taxon>Bacillati</taxon>
        <taxon>Actinomycetota</taxon>
        <taxon>Actinomycetes</taxon>
        <taxon>Mycobacteriales</taxon>
        <taxon>Mycobacteriaceae</taxon>
        <taxon>Mycobacterium</taxon>
    </lineage>
</organism>
<dbReference type="RefSeq" id="WP_069434911.1">
    <property type="nucleotide sequence ID" value="NZ_JACKSU010000120.1"/>
</dbReference>
<dbReference type="EMBL" id="LQOY01000015">
    <property type="protein sequence ID" value="ORV96164.1"/>
    <property type="molecule type" value="Genomic_DNA"/>
</dbReference>
<reference evidence="3 4" key="1">
    <citation type="submission" date="2016-01" db="EMBL/GenBank/DDBJ databases">
        <title>The new phylogeny of the genus Mycobacterium.</title>
        <authorList>
            <person name="Tarcisio F."/>
            <person name="Conor M."/>
            <person name="Antonella G."/>
            <person name="Elisabetta G."/>
            <person name="Giulia F.S."/>
            <person name="Sara T."/>
            <person name="Anna F."/>
            <person name="Clotilde B."/>
            <person name="Roberto B."/>
            <person name="Veronica D.S."/>
            <person name="Fabio R."/>
            <person name="Monica P."/>
            <person name="Olivier J."/>
            <person name="Enrico T."/>
            <person name="Nicola S."/>
        </authorList>
    </citation>
    <scope>NUCLEOTIDE SEQUENCE [LARGE SCALE GENOMIC DNA]</scope>
    <source>
        <strain evidence="3 4">DSM 44160</strain>
    </source>
</reference>
<feature type="compositionally biased region" description="Low complexity" evidence="1">
    <location>
        <begin position="109"/>
        <end position="124"/>
    </location>
</feature>
<evidence type="ECO:0000256" key="2">
    <source>
        <dbReference type="SAM" id="Phobius"/>
    </source>
</evidence>
<proteinExistence type="predicted"/>
<dbReference type="AlphaFoldDB" id="A0A1X1XBG1"/>
<feature type="region of interest" description="Disordered" evidence="1">
    <location>
        <begin position="86"/>
        <end position="154"/>
    </location>
</feature>
<feature type="compositionally biased region" description="Pro residues" evidence="1">
    <location>
        <begin position="125"/>
        <end position="154"/>
    </location>
</feature>
<keyword evidence="2" id="KW-1133">Transmembrane helix</keyword>
<evidence type="ECO:0000313" key="3">
    <source>
        <dbReference type="EMBL" id="ORV96164.1"/>
    </source>
</evidence>
<gene>
    <name evidence="3" type="ORF">AWC08_13510</name>
</gene>
<name>A0A1X1XBG1_MYCGO</name>
<keyword evidence="2" id="KW-0812">Transmembrane</keyword>
<dbReference type="Proteomes" id="UP000193928">
    <property type="component" value="Unassembled WGS sequence"/>
</dbReference>
<feature type="transmembrane region" description="Helical" evidence="2">
    <location>
        <begin position="64"/>
        <end position="82"/>
    </location>
</feature>
<sequence length="154" mass="16588">MSRTAALLIVLFVGLAMMVGGVYHATVGPVKCNDKTVMHDGDVCKGRFRHPSGTYDELHTTQQVVGGIIAGLGLAVIVWAIVKTVKSSRRRSTAPQPYLPPGNPPPGVGPQHYRPQPGGQYYYPPQHPPPGRPPGPPHYPPPGPGQYRPPPPRR</sequence>
<comment type="caution">
    <text evidence="3">The sequence shown here is derived from an EMBL/GenBank/DDBJ whole genome shotgun (WGS) entry which is preliminary data.</text>
</comment>
<accession>A0A1X1XBG1</accession>